<keyword evidence="7" id="KW-1185">Reference proteome</keyword>
<dbReference type="PANTHER" id="PTHR33798:SF5">
    <property type="entry name" value="FLAVIN REDUCTASE LIKE DOMAIN-CONTAINING PROTEIN"/>
    <property type="match status" value="1"/>
</dbReference>
<dbReference type="PATRIC" id="fig|1302272.5.peg.1869"/>
<protein>
    <recommendedName>
        <fullName evidence="5">Flavin reductase like domain-containing protein</fullName>
    </recommendedName>
</protein>
<evidence type="ECO:0000313" key="7">
    <source>
        <dbReference type="Proteomes" id="UP000050911"/>
    </source>
</evidence>
<dbReference type="EMBL" id="AZCX01000004">
    <property type="protein sequence ID" value="KRK48114.1"/>
    <property type="molecule type" value="Genomic_DNA"/>
</dbReference>
<dbReference type="SMART" id="SM00903">
    <property type="entry name" value="Flavin_Reduct"/>
    <property type="match status" value="1"/>
</dbReference>
<comment type="caution">
    <text evidence="6">The sequence shown here is derived from an EMBL/GenBank/DDBJ whole genome shotgun (WGS) entry which is preliminary data.</text>
</comment>
<dbReference type="GO" id="GO:0010181">
    <property type="term" value="F:FMN binding"/>
    <property type="evidence" value="ECO:0007669"/>
    <property type="project" value="InterPro"/>
</dbReference>
<dbReference type="Pfam" id="PF01613">
    <property type="entry name" value="Flavin_Reduct"/>
    <property type="match status" value="1"/>
</dbReference>
<feature type="domain" description="Flavin reductase like" evidence="5">
    <location>
        <begin position="20"/>
        <end position="177"/>
    </location>
</feature>
<evidence type="ECO:0000256" key="2">
    <source>
        <dbReference type="ARBA" id="ARBA00022630"/>
    </source>
</evidence>
<gene>
    <name evidence="6" type="ORF">FC96_GL001845</name>
</gene>
<reference evidence="6 7" key="1">
    <citation type="journal article" date="2015" name="Genome Announc.">
        <title>Expanding the biotechnology potential of lactobacilli through comparative genomics of 213 strains and associated genera.</title>
        <authorList>
            <person name="Sun Z."/>
            <person name="Harris H.M."/>
            <person name="McCann A."/>
            <person name="Guo C."/>
            <person name="Argimon S."/>
            <person name="Zhang W."/>
            <person name="Yang X."/>
            <person name="Jeffery I.B."/>
            <person name="Cooney J.C."/>
            <person name="Kagawa T.F."/>
            <person name="Liu W."/>
            <person name="Song Y."/>
            <person name="Salvetti E."/>
            <person name="Wrobel A."/>
            <person name="Rasinkangas P."/>
            <person name="Parkhill J."/>
            <person name="Rea M.C."/>
            <person name="O'Sullivan O."/>
            <person name="Ritari J."/>
            <person name="Douillard F.P."/>
            <person name="Paul Ross R."/>
            <person name="Yang R."/>
            <person name="Briner A.E."/>
            <person name="Felis G.E."/>
            <person name="de Vos W.M."/>
            <person name="Barrangou R."/>
            <person name="Klaenhammer T.R."/>
            <person name="Caufield P.W."/>
            <person name="Cui Y."/>
            <person name="Zhang H."/>
            <person name="O'Toole P.W."/>
        </authorList>
    </citation>
    <scope>NUCLEOTIDE SEQUENCE [LARGE SCALE GENOMIC DNA]</scope>
    <source>
        <strain evidence="6 7">JCM 15530</strain>
    </source>
</reference>
<comment type="similarity">
    <text evidence="4">Belongs to the flavoredoxin family.</text>
</comment>
<keyword evidence="2" id="KW-0285">Flavoprotein</keyword>
<dbReference type="InterPro" id="IPR012349">
    <property type="entry name" value="Split_barrel_FMN-bd"/>
</dbReference>
<evidence type="ECO:0000256" key="4">
    <source>
        <dbReference type="ARBA" id="ARBA00038054"/>
    </source>
</evidence>
<dbReference type="Gene3D" id="2.30.110.10">
    <property type="entry name" value="Electron Transport, Fmn-binding Protein, Chain A"/>
    <property type="match status" value="1"/>
</dbReference>
<dbReference type="InterPro" id="IPR002563">
    <property type="entry name" value="Flavin_Rdtase-like_dom"/>
</dbReference>
<proteinExistence type="inferred from homology"/>
<accession>A0A0R1HX93</accession>
<organism evidence="6 7">
    <name type="scientific">Secundilactobacillus kimchicus JCM 15530</name>
    <dbReference type="NCBI Taxonomy" id="1302272"/>
    <lineage>
        <taxon>Bacteria</taxon>
        <taxon>Bacillati</taxon>
        <taxon>Bacillota</taxon>
        <taxon>Bacilli</taxon>
        <taxon>Lactobacillales</taxon>
        <taxon>Lactobacillaceae</taxon>
        <taxon>Secundilactobacillus</taxon>
    </lineage>
</organism>
<dbReference type="SUPFAM" id="SSF50475">
    <property type="entry name" value="FMN-binding split barrel"/>
    <property type="match status" value="1"/>
</dbReference>
<dbReference type="PANTHER" id="PTHR33798">
    <property type="entry name" value="FLAVOPROTEIN OXYGENASE"/>
    <property type="match status" value="1"/>
</dbReference>
<evidence type="ECO:0000256" key="1">
    <source>
        <dbReference type="ARBA" id="ARBA00001917"/>
    </source>
</evidence>
<dbReference type="RefSeq" id="WP_054660667.1">
    <property type="nucleotide sequence ID" value="NZ_AZCX01000004.1"/>
</dbReference>
<evidence type="ECO:0000313" key="6">
    <source>
        <dbReference type="EMBL" id="KRK48114.1"/>
    </source>
</evidence>
<dbReference type="STRING" id="1302272.FC96_GL001845"/>
<evidence type="ECO:0000259" key="5">
    <source>
        <dbReference type="SMART" id="SM00903"/>
    </source>
</evidence>
<comment type="cofactor">
    <cofactor evidence="1">
        <name>FMN</name>
        <dbReference type="ChEBI" id="CHEBI:58210"/>
    </cofactor>
</comment>
<dbReference type="AlphaFoldDB" id="A0A0R1HX93"/>
<keyword evidence="3" id="KW-0288">FMN</keyword>
<name>A0A0R1HX93_9LACO</name>
<dbReference type="Proteomes" id="UP000050911">
    <property type="component" value="Unassembled WGS sequence"/>
</dbReference>
<evidence type="ECO:0000256" key="3">
    <source>
        <dbReference type="ARBA" id="ARBA00022643"/>
    </source>
</evidence>
<dbReference type="OrthoDB" id="9794638at2"/>
<sequence length="208" mass="22844">MLHYLSTQLTSLQRYNLLSGSLIPRPIAWVTSQAPNGSGPVNLAPFSYFSTMPSDIPLLTLAIGRRLDGRPKDTAQNILTSEEAVIHLVDQAHLTQMNQTAATLPANQSELSLADFKTQPSRSVSVPSLIGPKVRFETTLYQTVPVQNHEDQIVTDLFILEVTDFYFAEEVLDQKTMHVNATALDPVGRLAGPTYTGLGDLTTLIRPK</sequence>
<dbReference type="GO" id="GO:0016646">
    <property type="term" value="F:oxidoreductase activity, acting on the CH-NH group of donors, NAD or NADP as acceptor"/>
    <property type="evidence" value="ECO:0007669"/>
    <property type="project" value="UniProtKB-ARBA"/>
</dbReference>